<organism evidence="2 3">
    <name type="scientific">Neptuniibacter pectenicola</name>
    <dbReference type="NCBI Taxonomy" id="1806669"/>
    <lineage>
        <taxon>Bacteria</taxon>
        <taxon>Pseudomonadati</taxon>
        <taxon>Pseudomonadota</taxon>
        <taxon>Gammaproteobacteria</taxon>
        <taxon>Oceanospirillales</taxon>
        <taxon>Oceanospirillaceae</taxon>
        <taxon>Neptuniibacter</taxon>
    </lineage>
</organism>
<dbReference type="Proteomes" id="UP001449225">
    <property type="component" value="Unassembled WGS sequence"/>
</dbReference>
<dbReference type="RefSeq" id="WP_342854183.1">
    <property type="nucleotide sequence ID" value="NZ_JBBMRA010000005.1"/>
</dbReference>
<evidence type="ECO:0000259" key="1">
    <source>
        <dbReference type="Pfam" id="PF01593"/>
    </source>
</evidence>
<evidence type="ECO:0000313" key="3">
    <source>
        <dbReference type="Proteomes" id="UP001449225"/>
    </source>
</evidence>
<protein>
    <submittedName>
        <fullName evidence="2">FAD-dependent oxidoreductase</fullName>
    </submittedName>
</protein>
<dbReference type="Gene3D" id="3.50.50.60">
    <property type="entry name" value="FAD/NAD(P)-binding domain"/>
    <property type="match status" value="1"/>
</dbReference>
<dbReference type="Gene3D" id="3.30.70.1990">
    <property type="match status" value="1"/>
</dbReference>
<dbReference type="Gene3D" id="1.10.405.20">
    <property type="match status" value="1"/>
</dbReference>
<dbReference type="InterPro" id="IPR050464">
    <property type="entry name" value="Zeta_carotene_desat/Oxidored"/>
</dbReference>
<sequence>MNIASIRRKKIAVVGSGISGLSCAWLLNKAHDVTLYEKDDRLGGHSNTVTCDVQGVSVDVDTGFIVFNPTNYPNLVKLFSTLNINTCETDMSFAVSINEGQLEYSGTGLSGLLAQKSNLLKPSFWNMVREVLRFYNDASMLMNQTDIDQITLGELLQQQGYSKGFIYNHLLPMGAAIWSTPVDKMLDYPASSFLRFCQNHGLAQLKDRPQWRTVVGGSKQYVDKIAHVLEGKIRLNSRIHKLIRHEDHVIIEDLHGNRDYYDDIVLACHSDQAIALLDSPTDDEQRLLKHFPYQRNKAYLHTDASLMPKRPAVWSSWNYMSAGQRDQSQEVSVTYWMNQLQPLNTDVPLFLSLNPLKEPKDGSIIRSFFYDHPEFGREALNTQKALWQLQGQHRTWFCGAYFGYGFHEDGLQSGLAVAEQLGGIPRPWTLKDKNSRIFVTEQRQIKAPIITQVKAHG</sequence>
<dbReference type="EMBL" id="JBBMRA010000005">
    <property type="protein sequence ID" value="MEM5536222.1"/>
    <property type="molecule type" value="Genomic_DNA"/>
</dbReference>
<keyword evidence="3" id="KW-1185">Reference proteome</keyword>
<dbReference type="SUPFAM" id="SSF51905">
    <property type="entry name" value="FAD/NAD(P)-binding domain"/>
    <property type="match status" value="1"/>
</dbReference>
<reference evidence="2 3" key="1">
    <citation type="submission" date="2024-03" db="EMBL/GenBank/DDBJ databases">
        <title>Community enrichment and isolation of bacterial strains for fucoidan degradation.</title>
        <authorList>
            <person name="Sichert A."/>
        </authorList>
    </citation>
    <scope>NUCLEOTIDE SEQUENCE [LARGE SCALE GENOMIC DNA]</scope>
    <source>
        <strain evidence="2 3">AS76</strain>
    </source>
</reference>
<dbReference type="InterPro" id="IPR036188">
    <property type="entry name" value="FAD/NAD-bd_sf"/>
</dbReference>
<dbReference type="PROSITE" id="PS51257">
    <property type="entry name" value="PROKAR_LIPOPROTEIN"/>
    <property type="match status" value="1"/>
</dbReference>
<dbReference type="PANTHER" id="PTHR42923:SF17">
    <property type="entry name" value="AMINE OXIDASE DOMAIN-CONTAINING PROTEIN"/>
    <property type="match status" value="1"/>
</dbReference>
<accession>A0ABU9TR68</accession>
<evidence type="ECO:0000313" key="2">
    <source>
        <dbReference type="EMBL" id="MEM5536222.1"/>
    </source>
</evidence>
<feature type="domain" description="Amine oxidase" evidence="1">
    <location>
        <begin position="18"/>
        <end position="311"/>
    </location>
</feature>
<comment type="caution">
    <text evidence="2">The sequence shown here is derived from an EMBL/GenBank/DDBJ whole genome shotgun (WGS) entry which is preliminary data.</text>
</comment>
<dbReference type="Pfam" id="PF01593">
    <property type="entry name" value="Amino_oxidase"/>
    <property type="match status" value="1"/>
</dbReference>
<dbReference type="InterPro" id="IPR002937">
    <property type="entry name" value="Amino_oxidase"/>
</dbReference>
<name>A0ABU9TR68_9GAMM</name>
<proteinExistence type="predicted"/>
<dbReference type="PANTHER" id="PTHR42923">
    <property type="entry name" value="PROTOPORPHYRINOGEN OXIDASE"/>
    <property type="match status" value="1"/>
</dbReference>
<gene>
    <name evidence="2" type="ORF">WNY58_07440</name>
</gene>